<gene>
    <name evidence="3" type="ORF">FSP39_020100</name>
</gene>
<accession>A0AA88YNK9</accession>
<proteinExistence type="predicted"/>
<evidence type="ECO:0000313" key="3">
    <source>
        <dbReference type="EMBL" id="KAK3108977.1"/>
    </source>
</evidence>
<keyword evidence="1" id="KW-0175">Coiled coil</keyword>
<feature type="compositionally biased region" description="Basic and acidic residues" evidence="2">
    <location>
        <begin position="286"/>
        <end position="305"/>
    </location>
</feature>
<feature type="non-terminal residue" evidence="3">
    <location>
        <position position="1"/>
    </location>
</feature>
<reference evidence="3" key="1">
    <citation type="submission" date="2019-08" db="EMBL/GenBank/DDBJ databases">
        <title>The improved chromosome-level genome for the pearl oyster Pinctada fucata martensii using PacBio sequencing and Hi-C.</title>
        <authorList>
            <person name="Zheng Z."/>
        </authorList>
    </citation>
    <scope>NUCLEOTIDE SEQUENCE</scope>
    <source>
        <strain evidence="3">ZZ-2019</strain>
        <tissue evidence="3">Adductor muscle</tissue>
    </source>
</reference>
<feature type="coiled-coil region" evidence="1">
    <location>
        <begin position="135"/>
        <end position="172"/>
    </location>
</feature>
<keyword evidence="4" id="KW-1185">Reference proteome</keyword>
<organism evidence="3 4">
    <name type="scientific">Pinctada imbricata</name>
    <name type="common">Atlantic pearl-oyster</name>
    <name type="synonym">Pinctada martensii</name>
    <dbReference type="NCBI Taxonomy" id="66713"/>
    <lineage>
        <taxon>Eukaryota</taxon>
        <taxon>Metazoa</taxon>
        <taxon>Spiralia</taxon>
        <taxon>Lophotrochozoa</taxon>
        <taxon>Mollusca</taxon>
        <taxon>Bivalvia</taxon>
        <taxon>Autobranchia</taxon>
        <taxon>Pteriomorphia</taxon>
        <taxon>Pterioida</taxon>
        <taxon>Pterioidea</taxon>
        <taxon>Pteriidae</taxon>
        <taxon>Pinctada</taxon>
    </lineage>
</organism>
<feature type="compositionally biased region" description="Basic residues" evidence="2">
    <location>
        <begin position="84"/>
        <end position="104"/>
    </location>
</feature>
<dbReference type="EMBL" id="VSWD01000001">
    <property type="protein sequence ID" value="KAK3108977.1"/>
    <property type="molecule type" value="Genomic_DNA"/>
</dbReference>
<dbReference type="AlphaFoldDB" id="A0AA88YNK9"/>
<dbReference type="Proteomes" id="UP001186944">
    <property type="component" value="Unassembled WGS sequence"/>
</dbReference>
<feature type="region of interest" description="Disordered" evidence="2">
    <location>
        <begin position="231"/>
        <end position="375"/>
    </location>
</feature>
<feature type="compositionally biased region" description="Basic residues" evidence="2">
    <location>
        <begin position="264"/>
        <end position="275"/>
    </location>
</feature>
<feature type="region of interest" description="Disordered" evidence="2">
    <location>
        <begin position="68"/>
        <end position="124"/>
    </location>
</feature>
<protein>
    <submittedName>
        <fullName evidence="3">Uncharacterized protein</fullName>
    </submittedName>
</protein>
<evidence type="ECO:0000313" key="4">
    <source>
        <dbReference type="Proteomes" id="UP001186944"/>
    </source>
</evidence>
<evidence type="ECO:0000256" key="1">
    <source>
        <dbReference type="SAM" id="Coils"/>
    </source>
</evidence>
<name>A0AA88YNK9_PINIB</name>
<feature type="compositionally biased region" description="Basic and acidic residues" evidence="2">
    <location>
        <begin position="350"/>
        <end position="365"/>
    </location>
</feature>
<feature type="region of interest" description="Disordered" evidence="2">
    <location>
        <begin position="18"/>
        <end position="44"/>
    </location>
</feature>
<comment type="caution">
    <text evidence="3">The sequence shown here is derived from an EMBL/GenBank/DDBJ whole genome shotgun (WGS) entry which is preliminary data.</text>
</comment>
<evidence type="ECO:0000256" key="2">
    <source>
        <dbReference type="SAM" id="MobiDB-lite"/>
    </source>
</evidence>
<sequence length="375" mass="43753">GPTSNPYDDHEDRYTMASSASTAYTMGSQFTTNTDTRSIPVSSRLSRHNFKIKTTSSFPSILNLYQEPIREEETMGSISDRSLKSKSRQAHNKKHPRSRSRKKSKSIDWSGVLQNEPRKSENRTIRIEAVAREQMDKYESYIKNLTSKVERQRQERQKREELFEERLKAREEEERLKYSIRKRPKQGYVHDNKYLKKLPKSKLSRMVHLSDDLQKKGVLKSQHDVEKFWKDFGDDGGVATDIFKRDPLTEVPDNTEWVSDKSSPRRSKSKNRSHKSHDYDIDENGSEVRLKRSTKYEESGSDKNADGYIAVEIEVPTTDGKQKKSKHRRKSNALPPLEKKRDKHRKKAKSWPDRDQEVAESEPRTGKVPIYFSMG</sequence>